<keyword evidence="1 6" id="KW-1277">Toxin-antitoxin system</keyword>
<keyword evidence="9" id="KW-1185">Reference proteome</keyword>
<comment type="cofactor">
    <cofactor evidence="6">
        <name>Mg(2+)</name>
        <dbReference type="ChEBI" id="CHEBI:18420"/>
    </cofactor>
</comment>
<evidence type="ECO:0000256" key="1">
    <source>
        <dbReference type="ARBA" id="ARBA00022649"/>
    </source>
</evidence>
<dbReference type="PANTHER" id="PTHR38826:SF5">
    <property type="entry name" value="RIBONUCLEASE VAPC13"/>
    <property type="match status" value="1"/>
</dbReference>
<protein>
    <recommendedName>
        <fullName evidence="6">Ribonuclease VapC</fullName>
        <shortName evidence="6">RNase VapC</shortName>
        <ecNumber evidence="6">3.1.-.-</ecNumber>
    </recommendedName>
    <alternativeName>
        <fullName evidence="6">Toxin VapC</fullName>
    </alternativeName>
</protein>
<accession>A0ABN2KYQ0</accession>
<keyword evidence="5 6" id="KW-0460">Magnesium</keyword>
<dbReference type="HAMAP" id="MF_00265">
    <property type="entry name" value="VapC_Nob1"/>
    <property type="match status" value="1"/>
</dbReference>
<evidence type="ECO:0000256" key="4">
    <source>
        <dbReference type="ARBA" id="ARBA00022801"/>
    </source>
</evidence>
<dbReference type="InterPro" id="IPR029060">
    <property type="entry name" value="PIN-like_dom_sf"/>
</dbReference>
<organism evidence="8 9">
    <name type="scientific">Nostocoides vanveenii</name>
    <dbReference type="NCBI Taxonomy" id="330835"/>
    <lineage>
        <taxon>Bacteria</taxon>
        <taxon>Bacillati</taxon>
        <taxon>Actinomycetota</taxon>
        <taxon>Actinomycetes</taxon>
        <taxon>Micrococcales</taxon>
        <taxon>Intrasporangiaceae</taxon>
        <taxon>Nostocoides</taxon>
    </lineage>
</organism>
<dbReference type="Pfam" id="PF01850">
    <property type="entry name" value="PIN"/>
    <property type="match status" value="1"/>
</dbReference>
<name>A0ABN2KYQ0_9MICO</name>
<dbReference type="EMBL" id="BAAAPN010000059">
    <property type="protein sequence ID" value="GAA1769709.1"/>
    <property type="molecule type" value="Genomic_DNA"/>
</dbReference>
<feature type="domain" description="PIN" evidence="7">
    <location>
        <begin position="8"/>
        <end position="129"/>
    </location>
</feature>
<evidence type="ECO:0000256" key="3">
    <source>
        <dbReference type="ARBA" id="ARBA00022723"/>
    </source>
</evidence>
<dbReference type="PANTHER" id="PTHR38826">
    <property type="entry name" value="RIBONUCLEASE VAPC13"/>
    <property type="match status" value="1"/>
</dbReference>
<dbReference type="RefSeq" id="WP_344067703.1">
    <property type="nucleotide sequence ID" value="NZ_BAAAPN010000059.1"/>
</dbReference>
<evidence type="ECO:0000313" key="9">
    <source>
        <dbReference type="Proteomes" id="UP001501475"/>
    </source>
</evidence>
<dbReference type="SUPFAM" id="SSF88723">
    <property type="entry name" value="PIN domain-like"/>
    <property type="match status" value="1"/>
</dbReference>
<comment type="caution">
    <text evidence="8">The sequence shown here is derived from an EMBL/GenBank/DDBJ whole genome shotgun (WGS) entry which is preliminary data.</text>
</comment>
<gene>
    <name evidence="6" type="primary">vapC</name>
    <name evidence="8" type="ORF">GCM10009810_30330</name>
</gene>
<reference evidence="8 9" key="1">
    <citation type="journal article" date="2019" name="Int. J. Syst. Evol. Microbiol.">
        <title>The Global Catalogue of Microorganisms (GCM) 10K type strain sequencing project: providing services to taxonomists for standard genome sequencing and annotation.</title>
        <authorList>
            <consortium name="The Broad Institute Genomics Platform"/>
            <consortium name="The Broad Institute Genome Sequencing Center for Infectious Disease"/>
            <person name="Wu L."/>
            <person name="Ma J."/>
        </authorList>
    </citation>
    <scope>NUCLEOTIDE SEQUENCE [LARGE SCALE GENOMIC DNA]</scope>
    <source>
        <strain evidence="8 9">JCM 15591</strain>
    </source>
</reference>
<evidence type="ECO:0000259" key="7">
    <source>
        <dbReference type="Pfam" id="PF01850"/>
    </source>
</evidence>
<keyword evidence="2 6" id="KW-0540">Nuclease</keyword>
<dbReference type="InterPro" id="IPR022907">
    <property type="entry name" value="VapC_family"/>
</dbReference>
<evidence type="ECO:0000256" key="6">
    <source>
        <dbReference type="HAMAP-Rule" id="MF_00265"/>
    </source>
</evidence>
<keyword evidence="6" id="KW-0800">Toxin</keyword>
<dbReference type="InterPro" id="IPR052106">
    <property type="entry name" value="PINc/VapC_TA"/>
</dbReference>
<keyword evidence="4 6" id="KW-0378">Hydrolase</keyword>
<dbReference type="EC" id="3.1.-.-" evidence="6"/>
<dbReference type="InterPro" id="IPR002716">
    <property type="entry name" value="PIN_dom"/>
</dbReference>
<proteinExistence type="inferred from homology"/>
<feature type="binding site" evidence="6">
    <location>
        <position position="102"/>
    </location>
    <ligand>
        <name>Mg(2+)</name>
        <dbReference type="ChEBI" id="CHEBI:18420"/>
    </ligand>
</feature>
<feature type="binding site" evidence="6">
    <location>
        <position position="10"/>
    </location>
    <ligand>
        <name>Mg(2+)</name>
        <dbReference type="ChEBI" id="CHEBI:18420"/>
    </ligand>
</feature>
<comment type="function">
    <text evidence="6">Toxic component of a toxin-antitoxin (TA) system. An RNase.</text>
</comment>
<sequence>MNQRPNLFLDTPVFLYALGKAAPAKAAAQTLLRDASVGQLRLHTGAECVQEVIFHRLRSGSRNLAVNQVHAIRELCVVHPMDDAVLDRGLELIEEAGARGRDAFIAATALLAGFDHIVTTDTRFVDVPGLRPVDPRDLAG</sequence>
<comment type="similarity">
    <text evidence="6">Belongs to the PINc/VapC protein family.</text>
</comment>
<evidence type="ECO:0000256" key="2">
    <source>
        <dbReference type="ARBA" id="ARBA00022722"/>
    </source>
</evidence>
<dbReference type="Proteomes" id="UP001501475">
    <property type="component" value="Unassembled WGS sequence"/>
</dbReference>
<evidence type="ECO:0000313" key="8">
    <source>
        <dbReference type="EMBL" id="GAA1769709.1"/>
    </source>
</evidence>
<evidence type="ECO:0000256" key="5">
    <source>
        <dbReference type="ARBA" id="ARBA00022842"/>
    </source>
</evidence>
<keyword evidence="3 6" id="KW-0479">Metal-binding</keyword>
<dbReference type="Gene3D" id="3.40.50.1010">
    <property type="entry name" value="5'-nuclease"/>
    <property type="match status" value="1"/>
</dbReference>